<dbReference type="PIRSF" id="PIRSF017290">
    <property type="entry name" value="ROT1_prd"/>
    <property type="match status" value="1"/>
</dbReference>
<feature type="transmembrane region" description="Helical" evidence="11">
    <location>
        <begin position="237"/>
        <end position="255"/>
    </location>
</feature>
<keyword evidence="7 11" id="KW-1133">Transmembrane helix</keyword>
<proteinExistence type="inferred from homology"/>
<keyword evidence="4 11" id="KW-0812">Transmembrane</keyword>
<gene>
    <name evidence="13" type="ORF">LAFE_0C02630G</name>
</gene>
<dbReference type="OrthoDB" id="5327821at2759"/>
<evidence type="ECO:0000313" key="14">
    <source>
        <dbReference type="Proteomes" id="UP000190831"/>
    </source>
</evidence>
<feature type="signal peptide" evidence="12">
    <location>
        <begin position="1"/>
        <end position="20"/>
    </location>
</feature>
<keyword evidence="14" id="KW-1185">Reference proteome</keyword>
<feature type="compositionally biased region" description="Low complexity" evidence="10">
    <location>
        <begin position="187"/>
        <end position="202"/>
    </location>
</feature>
<evidence type="ECO:0000313" key="13">
    <source>
        <dbReference type="EMBL" id="SCW00367.1"/>
    </source>
</evidence>
<sequence length="256" mass="28410">MVSLVSFLTVSLSIIGSVLADDSVDSLYGTWTSKSNQVFTGPGFYDPIDELLIEPSLPGISYSFTEDGWYEEATYQVTSNPQQPDCPKAAVIYQHGSYEIMDNGTLILTPISVDGRQLFSDPCNDHGTSSYTRYSQKEVFKSFEVSLNTYHGRYMLLLYQSDGSPMQPLYLAYRPPLMLPTETLNPTATEDATSTSSEASSTGSNEKRSVRSLIRRGLENKYKTNAVKKGSFFDTKFYWWVSAGLVGIGSVAFLVF</sequence>
<evidence type="ECO:0000256" key="1">
    <source>
        <dbReference type="ARBA" id="ARBA00004115"/>
    </source>
</evidence>
<dbReference type="EMBL" id="LT598485">
    <property type="protein sequence ID" value="SCW00367.1"/>
    <property type="molecule type" value="Genomic_DNA"/>
</dbReference>
<dbReference type="GO" id="GO:0007118">
    <property type="term" value="P:budding cell apical bud growth"/>
    <property type="evidence" value="ECO:0007669"/>
    <property type="project" value="TreeGrafter"/>
</dbReference>
<evidence type="ECO:0000256" key="5">
    <source>
        <dbReference type="ARBA" id="ARBA00022729"/>
    </source>
</evidence>
<feature type="chain" id="PRO_5009237280" description="Protein ROT1" evidence="12">
    <location>
        <begin position="21"/>
        <end position="256"/>
    </location>
</feature>
<evidence type="ECO:0000256" key="9">
    <source>
        <dbReference type="PIRNR" id="PIRNR017290"/>
    </source>
</evidence>
<keyword evidence="6 9" id="KW-0256">Endoplasmic reticulum</keyword>
<evidence type="ECO:0000256" key="2">
    <source>
        <dbReference type="ARBA" id="ARBA00007149"/>
    </source>
</evidence>
<dbReference type="GO" id="GO:0051082">
    <property type="term" value="F:unfolded protein binding"/>
    <property type="evidence" value="ECO:0007669"/>
    <property type="project" value="TreeGrafter"/>
</dbReference>
<dbReference type="PANTHER" id="PTHR28090:SF1">
    <property type="entry name" value="PROTEIN ROT1"/>
    <property type="match status" value="1"/>
</dbReference>
<evidence type="ECO:0000256" key="10">
    <source>
        <dbReference type="SAM" id="MobiDB-lite"/>
    </source>
</evidence>
<dbReference type="Pfam" id="PF10681">
    <property type="entry name" value="Rot1"/>
    <property type="match status" value="1"/>
</dbReference>
<feature type="region of interest" description="Disordered" evidence="10">
    <location>
        <begin position="182"/>
        <end position="210"/>
    </location>
</feature>
<reference evidence="13 14" key="1">
    <citation type="submission" date="2016-03" db="EMBL/GenBank/DDBJ databases">
        <authorList>
            <person name="Devillers H."/>
        </authorList>
    </citation>
    <scope>NUCLEOTIDE SEQUENCE [LARGE SCALE GENOMIC DNA]</scope>
    <source>
        <strain evidence="13">CBS 6772</strain>
    </source>
</reference>
<protein>
    <recommendedName>
        <fullName evidence="3 9">Protein ROT1</fullName>
    </recommendedName>
</protein>
<accession>A0A1G4M966</accession>
<dbReference type="GO" id="GO:0005789">
    <property type="term" value="C:endoplasmic reticulum membrane"/>
    <property type="evidence" value="ECO:0007669"/>
    <property type="project" value="UniProtKB-SubCell"/>
</dbReference>
<dbReference type="GO" id="GO:0006458">
    <property type="term" value="P:'de novo' protein folding"/>
    <property type="evidence" value="ECO:0007669"/>
    <property type="project" value="InterPro"/>
</dbReference>
<evidence type="ECO:0000256" key="4">
    <source>
        <dbReference type="ARBA" id="ARBA00022692"/>
    </source>
</evidence>
<comment type="function">
    <text evidence="9">Required for normal levels of the cell wall 1,6-beta-glucan. Involved in a protein folding machinery chaperoning proteins acting in various physiological processes including cell wall synthesis and lysis of autophagic bodies.</text>
</comment>
<comment type="subcellular location">
    <subcellularLocation>
        <location evidence="1">Endoplasmic reticulum membrane</location>
        <topology evidence="1">Single-pass type I membrane protein</topology>
    </subcellularLocation>
</comment>
<dbReference type="OMA" id="YKPPQML"/>
<keyword evidence="5 12" id="KW-0732">Signal</keyword>
<evidence type="ECO:0000256" key="7">
    <source>
        <dbReference type="ARBA" id="ARBA00022989"/>
    </source>
</evidence>
<evidence type="ECO:0000256" key="11">
    <source>
        <dbReference type="SAM" id="Phobius"/>
    </source>
</evidence>
<evidence type="ECO:0000256" key="3">
    <source>
        <dbReference type="ARBA" id="ARBA00017291"/>
    </source>
</evidence>
<comment type="similarity">
    <text evidence="2 9">Belongs to the ROT1 family.</text>
</comment>
<evidence type="ECO:0000256" key="12">
    <source>
        <dbReference type="SAM" id="SignalP"/>
    </source>
</evidence>
<keyword evidence="8 9" id="KW-0472">Membrane</keyword>
<dbReference type="InterPro" id="IPR019623">
    <property type="entry name" value="Rot1"/>
</dbReference>
<evidence type="ECO:0000256" key="6">
    <source>
        <dbReference type="ARBA" id="ARBA00022824"/>
    </source>
</evidence>
<evidence type="ECO:0000256" key="8">
    <source>
        <dbReference type="ARBA" id="ARBA00023136"/>
    </source>
</evidence>
<organism evidence="13 14">
    <name type="scientific">Lachancea fermentati</name>
    <name type="common">Zygosaccharomyces fermentati</name>
    <dbReference type="NCBI Taxonomy" id="4955"/>
    <lineage>
        <taxon>Eukaryota</taxon>
        <taxon>Fungi</taxon>
        <taxon>Dikarya</taxon>
        <taxon>Ascomycota</taxon>
        <taxon>Saccharomycotina</taxon>
        <taxon>Saccharomycetes</taxon>
        <taxon>Saccharomycetales</taxon>
        <taxon>Saccharomycetaceae</taxon>
        <taxon>Lachancea</taxon>
    </lineage>
</organism>
<name>A0A1G4M966_LACFM</name>
<dbReference type="PANTHER" id="PTHR28090">
    <property type="entry name" value="PROTEIN ROT1"/>
    <property type="match status" value="1"/>
</dbReference>
<dbReference type="AlphaFoldDB" id="A0A1G4M966"/>
<dbReference type="Proteomes" id="UP000190831">
    <property type="component" value="Chromosome C"/>
</dbReference>
<dbReference type="STRING" id="4955.A0A1G4M966"/>